<dbReference type="PANTHER" id="PTHR24148">
    <property type="entry name" value="ANKYRIN REPEAT DOMAIN-CONTAINING PROTEIN 39 HOMOLOG-RELATED"/>
    <property type="match status" value="1"/>
</dbReference>
<gene>
    <name evidence="2" type="ORF">DM02DRAFT_499644</name>
</gene>
<dbReference type="Pfam" id="PF06985">
    <property type="entry name" value="HET"/>
    <property type="match status" value="1"/>
</dbReference>
<proteinExistence type="predicted"/>
<feature type="non-terminal residue" evidence="2">
    <location>
        <position position="122"/>
    </location>
</feature>
<dbReference type="InterPro" id="IPR052895">
    <property type="entry name" value="HetReg/Transcr_Mod"/>
</dbReference>
<name>A0A2V1DEG5_9PLEO</name>
<dbReference type="Proteomes" id="UP000244855">
    <property type="component" value="Unassembled WGS sequence"/>
</dbReference>
<organism evidence="2 3">
    <name type="scientific">Periconia macrospinosa</name>
    <dbReference type="NCBI Taxonomy" id="97972"/>
    <lineage>
        <taxon>Eukaryota</taxon>
        <taxon>Fungi</taxon>
        <taxon>Dikarya</taxon>
        <taxon>Ascomycota</taxon>
        <taxon>Pezizomycotina</taxon>
        <taxon>Dothideomycetes</taxon>
        <taxon>Pleosporomycetidae</taxon>
        <taxon>Pleosporales</taxon>
        <taxon>Massarineae</taxon>
        <taxon>Periconiaceae</taxon>
        <taxon>Periconia</taxon>
    </lineage>
</organism>
<dbReference type="PANTHER" id="PTHR24148:SF73">
    <property type="entry name" value="HET DOMAIN PROTEIN (AFU_ORTHOLOGUE AFUA_8G01020)"/>
    <property type="match status" value="1"/>
</dbReference>
<accession>A0A2V1DEG5</accession>
<protein>
    <recommendedName>
        <fullName evidence="1">Heterokaryon incompatibility domain-containing protein</fullName>
    </recommendedName>
</protein>
<evidence type="ECO:0000313" key="3">
    <source>
        <dbReference type="Proteomes" id="UP000244855"/>
    </source>
</evidence>
<feature type="domain" description="Heterokaryon incompatibility" evidence="1">
    <location>
        <begin position="35"/>
        <end position="120"/>
    </location>
</feature>
<feature type="non-terminal residue" evidence="2">
    <location>
        <position position="1"/>
    </location>
</feature>
<evidence type="ECO:0000259" key="1">
    <source>
        <dbReference type="Pfam" id="PF06985"/>
    </source>
</evidence>
<reference evidence="2 3" key="1">
    <citation type="journal article" date="2018" name="Sci. Rep.">
        <title>Comparative genomics provides insights into the lifestyle and reveals functional heterogeneity of dark septate endophytic fungi.</title>
        <authorList>
            <person name="Knapp D.G."/>
            <person name="Nemeth J.B."/>
            <person name="Barry K."/>
            <person name="Hainaut M."/>
            <person name="Henrissat B."/>
            <person name="Johnson J."/>
            <person name="Kuo A."/>
            <person name="Lim J.H.P."/>
            <person name="Lipzen A."/>
            <person name="Nolan M."/>
            <person name="Ohm R.A."/>
            <person name="Tamas L."/>
            <person name="Grigoriev I.V."/>
            <person name="Spatafora J.W."/>
            <person name="Nagy L.G."/>
            <person name="Kovacs G.M."/>
        </authorList>
    </citation>
    <scope>NUCLEOTIDE SEQUENCE [LARGE SCALE GENOMIC DNA]</scope>
    <source>
        <strain evidence="2 3">DSE2036</strain>
    </source>
</reference>
<dbReference type="EMBL" id="KZ805463">
    <property type="protein sequence ID" value="PVH96482.1"/>
    <property type="molecule type" value="Genomic_DNA"/>
</dbReference>
<dbReference type="AlphaFoldDB" id="A0A2V1DEG5"/>
<dbReference type="InterPro" id="IPR010730">
    <property type="entry name" value="HET"/>
</dbReference>
<keyword evidence="3" id="KW-1185">Reference proteome</keyword>
<dbReference type="STRING" id="97972.A0A2V1DEG5"/>
<dbReference type="OrthoDB" id="2157530at2759"/>
<evidence type="ECO:0000313" key="2">
    <source>
        <dbReference type="EMBL" id="PVH96482.1"/>
    </source>
</evidence>
<sequence>EIRLLSLLPGKKGDLIRCKLSKGRFKVSLPPQYNYEALSYVWGKSTQNRYIMLDNKKDFPVTDNLYAALGRLRRPEKARTLWVDSLCIDQQNTTERNHQVHMMGRIYNSAASVIAWLGDAGD</sequence>